<name>A0A8D0GF16_SPHPU</name>
<proteinExistence type="predicted"/>
<keyword evidence="1" id="KW-0862">Zinc</keyword>
<dbReference type="GeneTree" id="ENSGT00950000183041"/>
<dbReference type="PANTHER" id="PTHR46242:SF1">
    <property type="entry name" value="ZINC FINGER CCHC DOMAIN-CONTAINING PROTEIN 9"/>
    <property type="match status" value="1"/>
</dbReference>
<evidence type="ECO:0000256" key="1">
    <source>
        <dbReference type="PROSITE-ProRule" id="PRU00047"/>
    </source>
</evidence>
<dbReference type="FunFam" id="4.10.60.10:FF:000017">
    <property type="entry name" value="zinc finger CCHC domain-containing protein 9"/>
    <property type="match status" value="1"/>
</dbReference>
<evidence type="ECO:0000259" key="3">
    <source>
        <dbReference type="PROSITE" id="PS50158"/>
    </source>
</evidence>
<evidence type="ECO:0000313" key="5">
    <source>
        <dbReference type="Proteomes" id="UP000694392"/>
    </source>
</evidence>
<protein>
    <submittedName>
        <fullName evidence="4">Zinc finger CCHC-type containing 9</fullName>
    </submittedName>
</protein>
<organism evidence="4 5">
    <name type="scientific">Sphenodon punctatus</name>
    <name type="common">Tuatara</name>
    <name type="synonym">Hatteria punctata</name>
    <dbReference type="NCBI Taxonomy" id="8508"/>
    <lineage>
        <taxon>Eukaryota</taxon>
        <taxon>Metazoa</taxon>
        <taxon>Chordata</taxon>
        <taxon>Craniata</taxon>
        <taxon>Vertebrata</taxon>
        <taxon>Euteleostomi</taxon>
        <taxon>Lepidosauria</taxon>
        <taxon>Sphenodontia</taxon>
        <taxon>Sphenodontidae</taxon>
        <taxon>Sphenodon</taxon>
    </lineage>
</organism>
<dbReference type="InterPro" id="IPR001878">
    <property type="entry name" value="Znf_CCHC"/>
</dbReference>
<evidence type="ECO:0000256" key="2">
    <source>
        <dbReference type="SAM" id="MobiDB-lite"/>
    </source>
</evidence>
<sequence length="237" mass="26878">SSRWLKRGKARTNVTHNKKTLDATPWEDLRHRSTNVTAKTKQQSSSNKLSLKRDQAKKKNKQKKDYLNEDVNGFMEYLKQNSQTLHNGAVIATDSHEVREEIATALKNDRRREGRRLKRQETKKNTMVCFHCRRPGHGIADCPAALKSQDMGTGICYRCGSTEHEINKCRAKVDPALGGSCRLCGSVEHFKKDCPENQNSDRAITVGRWFNGMSADAEEILETPQPQKPKVAKVVNF</sequence>
<dbReference type="SMART" id="SM00343">
    <property type="entry name" value="ZnF_C2HC"/>
    <property type="match status" value="3"/>
</dbReference>
<dbReference type="OMA" id="RLKRQEM"/>
<keyword evidence="1" id="KW-0863">Zinc-finger</keyword>
<dbReference type="PANTHER" id="PTHR46242">
    <property type="entry name" value="ZINC FINGER CCHC DOMAIN-CONTAINING PROTEIN 9 ZCCHC9"/>
    <property type="match status" value="1"/>
</dbReference>
<dbReference type="Proteomes" id="UP000694392">
    <property type="component" value="Unplaced"/>
</dbReference>
<dbReference type="GO" id="GO:0005654">
    <property type="term" value="C:nucleoplasm"/>
    <property type="evidence" value="ECO:0007669"/>
    <property type="project" value="Ensembl"/>
</dbReference>
<evidence type="ECO:0000313" key="4">
    <source>
        <dbReference type="Ensembl" id="ENSSPUP00000005947.1"/>
    </source>
</evidence>
<keyword evidence="1" id="KW-0479">Metal-binding</keyword>
<dbReference type="InterPro" id="IPR042246">
    <property type="entry name" value="ZCCHC9"/>
</dbReference>
<dbReference type="GO" id="GO:0005730">
    <property type="term" value="C:nucleolus"/>
    <property type="evidence" value="ECO:0007669"/>
    <property type="project" value="Ensembl"/>
</dbReference>
<dbReference type="GO" id="GO:0003676">
    <property type="term" value="F:nucleic acid binding"/>
    <property type="evidence" value="ECO:0007669"/>
    <property type="project" value="InterPro"/>
</dbReference>
<dbReference type="GO" id="GO:0008270">
    <property type="term" value="F:zinc ion binding"/>
    <property type="evidence" value="ECO:0007669"/>
    <property type="project" value="UniProtKB-KW"/>
</dbReference>
<reference evidence="4" key="1">
    <citation type="submission" date="2025-08" db="UniProtKB">
        <authorList>
            <consortium name="Ensembl"/>
        </authorList>
    </citation>
    <scope>IDENTIFICATION</scope>
</reference>
<dbReference type="SUPFAM" id="SSF57756">
    <property type="entry name" value="Retrovirus zinc finger-like domains"/>
    <property type="match status" value="2"/>
</dbReference>
<gene>
    <name evidence="4" type="primary">ZCCHC9</name>
</gene>
<keyword evidence="5" id="KW-1185">Reference proteome</keyword>
<dbReference type="PROSITE" id="PS50158">
    <property type="entry name" value="ZF_CCHC"/>
    <property type="match status" value="1"/>
</dbReference>
<accession>A0A8D0GF16</accession>
<feature type="domain" description="CCHC-type" evidence="3">
    <location>
        <begin position="129"/>
        <end position="143"/>
    </location>
</feature>
<dbReference type="Ensembl" id="ENSSPUT00000006328.1">
    <property type="protein sequence ID" value="ENSSPUP00000005947.1"/>
    <property type="gene ID" value="ENSSPUG00000004588.1"/>
</dbReference>
<feature type="compositionally biased region" description="Low complexity" evidence="2">
    <location>
        <begin position="39"/>
        <end position="49"/>
    </location>
</feature>
<feature type="compositionally biased region" description="Basic residues" evidence="2">
    <location>
        <begin position="1"/>
        <end position="10"/>
    </location>
</feature>
<dbReference type="Gene3D" id="4.10.60.10">
    <property type="entry name" value="Zinc finger, CCHC-type"/>
    <property type="match status" value="2"/>
</dbReference>
<reference evidence="4" key="2">
    <citation type="submission" date="2025-09" db="UniProtKB">
        <authorList>
            <consortium name="Ensembl"/>
        </authorList>
    </citation>
    <scope>IDENTIFICATION</scope>
</reference>
<dbReference type="Pfam" id="PF00098">
    <property type="entry name" value="zf-CCHC"/>
    <property type="match status" value="1"/>
</dbReference>
<feature type="region of interest" description="Disordered" evidence="2">
    <location>
        <begin position="1"/>
        <end position="20"/>
    </location>
</feature>
<dbReference type="InterPro" id="IPR036875">
    <property type="entry name" value="Znf_CCHC_sf"/>
</dbReference>
<dbReference type="AlphaFoldDB" id="A0A8D0GF16"/>
<feature type="region of interest" description="Disordered" evidence="2">
    <location>
        <begin position="35"/>
        <end position="65"/>
    </location>
</feature>